<organism evidence="1">
    <name type="scientific">viral metagenome</name>
    <dbReference type="NCBI Taxonomy" id="1070528"/>
    <lineage>
        <taxon>unclassified sequences</taxon>
        <taxon>metagenomes</taxon>
        <taxon>organismal metagenomes</taxon>
    </lineage>
</organism>
<dbReference type="AlphaFoldDB" id="A0A6C0JZ14"/>
<protein>
    <submittedName>
        <fullName evidence="1">Uncharacterized protein</fullName>
    </submittedName>
</protein>
<dbReference type="EMBL" id="MN740740">
    <property type="protein sequence ID" value="QHU09647.1"/>
    <property type="molecule type" value="Genomic_DNA"/>
</dbReference>
<proteinExistence type="predicted"/>
<sequence>MSDILYFLAVIAVYIACCTEPATMKIMVYRGEPLMGEAMIYSIVDKNGTVFSHDKCYDDIETWCDGMIEAVGAPLYLLTDSYYGNNENVTRIASCQQKMAAVSGW</sequence>
<reference evidence="1" key="1">
    <citation type="journal article" date="2020" name="Nature">
        <title>Giant virus diversity and host interactions through global metagenomics.</title>
        <authorList>
            <person name="Schulz F."/>
            <person name="Roux S."/>
            <person name="Paez-Espino D."/>
            <person name="Jungbluth S."/>
            <person name="Walsh D.A."/>
            <person name="Denef V.J."/>
            <person name="McMahon K.D."/>
            <person name="Konstantinidis K.T."/>
            <person name="Eloe-Fadrosh E.A."/>
            <person name="Kyrpides N.C."/>
            <person name="Woyke T."/>
        </authorList>
    </citation>
    <scope>NUCLEOTIDE SEQUENCE</scope>
    <source>
        <strain evidence="1">GVMAG-S-1101164-105</strain>
    </source>
</reference>
<accession>A0A6C0JZ14</accession>
<name>A0A6C0JZ14_9ZZZZ</name>
<evidence type="ECO:0000313" key="1">
    <source>
        <dbReference type="EMBL" id="QHU09647.1"/>
    </source>
</evidence>